<proteinExistence type="predicted"/>
<dbReference type="Pfam" id="PF01757">
    <property type="entry name" value="Acyl_transf_3"/>
    <property type="match status" value="1"/>
</dbReference>
<sequence length="405" mass="46629">MTQTIDSRRYDIDWLRTLAFGLLILYHIGMYYVAEWGWHIKSPQQFAWLQDLMLLTNPWRMSLLFFISGIALALVADRYGAGRLVALRSSRLLIPLLFGMFVIVSPQPYFEALDQDLIQPGFLAFWLDYINPFTSLLRDHHSPIGLLTWNHLWFLPYLWIYSLLLIALLPLLNRLAANRQLAQLRGRWALLMVMGLLLAAWLTLRYVFPSTHALLDDWYNHAKYLPVFMAGYLFARQGSWWQQVIRYRMGFLAAAVTAYLLIIIEHHGLVPGLDALYARSFSARAAYGALYSINHWAWILALVGLAGHWLNRPSGVLRYTDKAILPWYMLHQTLIIVFAANLSTWQLPTALEAALILLLTCAGCYLGYELVRRIAWLRWLFGLKADARRVTPARLATPPAVAIQK</sequence>
<evidence type="ECO:0000259" key="2">
    <source>
        <dbReference type="Pfam" id="PF01757"/>
    </source>
</evidence>
<keyword evidence="4" id="KW-1185">Reference proteome</keyword>
<keyword evidence="1" id="KW-0812">Transmembrane</keyword>
<keyword evidence="3" id="KW-0012">Acyltransferase</keyword>
<feature type="domain" description="Acyltransferase 3" evidence="2">
    <location>
        <begin position="10"/>
        <end position="368"/>
    </location>
</feature>
<accession>A0A939INL4</accession>
<keyword evidence="1" id="KW-0472">Membrane</keyword>
<protein>
    <submittedName>
        <fullName evidence="3">Acyltransferase family protein</fullName>
    </submittedName>
</protein>
<feature type="transmembrane region" description="Helical" evidence="1">
    <location>
        <begin position="323"/>
        <end position="343"/>
    </location>
</feature>
<keyword evidence="3" id="KW-0808">Transferase</keyword>
<dbReference type="Proteomes" id="UP000664654">
    <property type="component" value="Unassembled WGS sequence"/>
</dbReference>
<feature type="transmembrane region" description="Helical" evidence="1">
    <location>
        <begin position="218"/>
        <end position="235"/>
    </location>
</feature>
<feature type="transmembrane region" description="Helical" evidence="1">
    <location>
        <begin position="59"/>
        <end position="80"/>
    </location>
</feature>
<dbReference type="AlphaFoldDB" id="A0A939INL4"/>
<gene>
    <name evidence="3" type="ORF">J0A66_14705</name>
</gene>
<feature type="transmembrane region" description="Helical" evidence="1">
    <location>
        <begin position="92"/>
        <end position="110"/>
    </location>
</feature>
<dbReference type="InterPro" id="IPR050623">
    <property type="entry name" value="Glucan_succinyl_AcylTrfase"/>
</dbReference>
<feature type="transmembrane region" description="Helical" evidence="1">
    <location>
        <begin position="349"/>
        <end position="368"/>
    </location>
</feature>
<dbReference type="GO" id="GO:0016747">
    <property type="term" value="F:acyltransferase activity, transferring groups other than amino-acyl groups"/>
    <property type="evidence" value="ECO:0007669"/>
    <property type="project" value="InterPro"/>
</dbReference>
<feature type="transmembrane region" description="Helical" evidence="1">
    <location>
        <begin position="12"/>
        <end position="34"/>
    </location>
</feature>
<keyword evidence="1" id="KW-1133">Transmembrane helix</keyword>
<dbReference type="PANTHER" id="PTHR36927">
    <property type="entry name" value="BLR4337 PROTEIN"/>
    <property type="match status" value="1"/>
</dbReference>
<feature type="transmembrane region" description="Helical" evidence="1">
    <location>
        <begin position="188"/>
        <end position="206"/>
    </location>
</feature>
<reference evidence="3" key="1">
    <citation type="submission" date="2021-03" db="EMBL/GenBank/DDBJ databases">
        <title>novel species isolated from a fishpond in China.</title>
        <authorList>
            <person name="Lu H."/>
            <person name="Cai Z."/>
        </authorList>
    </citation>
    <scope>NUCLEOTIDE SEQUENCE</scope>
    <source>
        <strain evidence="3">JCM 30855</strain>
    </source>
</reference>
<evidence type="ECO:0000256" key="1">
    <source>
        <dbReference type="SAM" id="Phobius"/>
    </source>
</evidence>
<feature type="transmembrane region" description="Helical" evidence="1">
    <location>
        <begin position="247"/>
        <end position="269"/>
    </location>
</feature>
<name>A0A939INL4_9ALTE</name>
<feature type="transmembrane region" description="Helical" evidence="1">
    <location>
        <begin position="289"/>
        <end position="311"/>
    </location>
</feature>
<dbReference type="EMBL" id="JAFKCV010000008">
    <property type="protein sequence ID" value="MBN7826483.1"/>
    <property type="molecule type" value="Genomic_DNA"/>
</dbReference>
<feature type="transmembrane region" description="Helical" evidence="1">
    <location>
        <begin position="157"/>
        <end position="176"/>
    </location>
</feature>
<dbReference type="RefSeq" id="WP_206574593.1">
    <property type="nucleotide sequence ID" value="NZ_JAFKCV010000008.1"/>
</dbReference>
<organism evidence="3 4">
    <name type="scientific">Bowmanella dokdonensis</name>
    <dbReference type="NCBI Taxonomy" id="751969"/>
    <lineage>
        <taxon>Bacteria</taxon>
        <taxon>Pseudomonadati</taxon>
        <taxon>Pseudomonadota</taxon>
        <taxon>Gammaproteobacteria</taxon>
        <taxon>Alteromonadales</taxon>
        <taxon>Alteromonadaceae</taxon>
        <taxon>Bowmanella</taxon>
    </lineage>
</organism>
<dbReference type="InterPro" id="IPR002656">
    <property type="entry name" value="Acyl_transf_3_dom"/>
</dbReference>
<evidence type="ECO:0000313" key="4">
    <source>
        <dbReference type="Proteomes" id="UP000664654"/>
    </source>
</evidence>
<dbReference type="PANTHER" id="PTHR36927:SF3">
    <property type="entry name" value="GLUCANS BIOSYNTHESIS PROTEIN C"/>
    <property type="match status" value="1"/>
</dbReference>
<evidence type="ECO:0000313" key="3">
    <source>
        <dbReference type="EMBL" id="MBN7826483.1"/>
    </source>
</evidence>
<comment type="caution">
    <text evidence="3">The sequence shown here is derived from an EMBL/GenBank/DDBJ whole genome shotgun (WGS) entry which is preliminary data.</text>
</comment>